<evidence type="ECO:0000313" key="2">
    <source>
        <dbReference type="EMBL" id="SEW38337.1"/>
    </source>
</evidence>
<protein>
    <submittedName>
        <fullName evidence="2">Redoxin</fullName>
    </submittedName>
</protein>
<dbReference type="InterPro" id="IPR000866">
    <property type="entry name" value="AhpC/TSA"/>
</dbReference>
<dbReference type="OrthoDB" id="9809746at2"/>
<dbReference type="SUPFAM" id="SSF52833">
    <property type="entry name" value="Thioredoxin-like"/>
    <property type="match status" value="1"/>
</dbReference>
<dbReference type="PROSITE" id="PS51352">
    <property type="entry name" value="THIOREDOXIN_2"/>
    <property type="match status" value="1"/>
</dbReference>
<keyword evidence="3" id="KW-1185">Reference proteome</keyword>
<dbReference type="Proteomes" id="UP000199310">
    <property type="component" value="Unassembled WGS sequence"/>
</dbReference>
<dbReference type="STRING" id="29529.SAMN04488122_2604"/>
<dbReference type="AlphaFoldDB" id="A0A1I0RBX9"/>
<evidence type="ECO:0000259" key="1">
    <source>
        <dbReference type="PROSITE" id="PS51352"/>
    </source>
</evidence>
<accession>A0A1I0RBX9</accession>
<sequence>MIKSIFYLSCCTALFSSFQPIRETPLEPGSLLPKSDVVCKDVSGKNITLNAAKGANGLLVIFGSNVCPYMIRNQERLRDICTYAVKNNIGTVMVNSNEAHRNDADSYDEMKKYAADQHFSWYYIYDKNSVLANAFDANHTPECYLFDKNSKLTYKGGIDDSPGNMETVKIQHLRNAINEMLAGKTVTTNTSSSLGCNIKRNL</sequence>
<proteinExistence type="predicted"/>
<dbReference type="GO" id="GO:0016491">
    <property type="term" value="F:oxidoreductase activity"/>
    <property type="evidence" value="ECO:0007669"/>
    <property type="project" value="InterPro"/>
</dbReference>
<dbReference type="InterPro" id="IPR013766">
    <property type="entry name" value="Thioredoxin_domain"/>
</dbReference>
<feature type="domain" description="Thioredoxin" evidence="1">
    <location>
        <begin position="26"/>
        <end position="182"/>
    </location>
</feature>
<dbReference type="Gene3D" id="3.40.30.10">
    <property type="entry name" value="Glutaredoxin"/>
    <property type="match status" value="1"/>
</dbReference>
<dbReference type="InterPro" id="IPR036249">
    <property type="entry name" value="Thioredoxin-like_sf"/>
</dbReference>
<dbReference type="Pfam" id="PF00578">
    <property type="entry name" value="AhpC-TSA"/>
    <property type="match status" value="1"/>
</dbReference>
<dbReference type="EMBL" id="FOJG01000001">
    <property type="protein sequence ID" value="SEW38337.1"/>
    <property type="molecule type" value="Genomic_DNA"/>
</dbReference>
<organism evidence="2 3">
    <name type="scientific">Chitinophaga arvensicola</name>
    <dbReference type="NCBI Taxonomy" id="29529"/>
    <lineage>
        <taxon>Bacteria</taxon>
        <taxon>Pseudomonadati</taxon>
        <taxon>Bacteroidota</taxon>
        <taxon>Chitinophagia</taxon>
        <taxon>Chitinophagales</taxon>
        <taxon>Chitinophagaceae</taxon>
        <taxon>Chitinophaga</taxon>
    </lineage>
</organism>
<name>A0A1I0RBX9_9BACT</name>
<dbReference type="InterPro" id="IPR047262">
    <property type="entry name" value="PRX-like1"/>
</dbReference>
<evidence type="ECO:0000313" key="3">
    <source>
        <dbReference type="Proteomes" id="UP000199310"/>
    </source>
</evidence>
<dbReference type="GO" id="GO:0016209">
    <property type="term" value="F:antioxidant activity"/>
    <property type="evidence" value="ECO:0007669"/>
    <property type="project" value="InterPro"/>
</dbReference>
<reference evidence="3" key="1">
    <citation type="submission" date="2016-10" db="EMBL/GenBank/DDBJ databases">
        <authorList>
            <person name="Varghese N."/>
            <person name="Submissions S."/>
        </authorList>
    </citation>
    <scope>NUCLEOTIDE SEQUENCE [LARGE SCALE GENOMIC DNA]</scope>
    <source>
        <strain evidence="3">DSM 3695</strain>
    </source>
</reference>
<dbReference type="RefSeq" id="WP_089895299.1">
    <property type="nucleotide sequence ID" value="NZ_FOJG01000001.1"/>
</dbReference>
<gene>
    <name evidence="2" type="ORF">SAMN04488122_2604</name>
</gene>
<dbReference type="PANTHER" id="PTHR43640">
    <property type="entry name" value="OS07G0260300 PROTEIN"/>
    <property type="match status" value="1"/>
</dbReference>
<dbReference type="PANTHER" id="PTHR43640:SF1">
    <property type="entry name" value="THIOREDOXIN-DEPENDENT PEROXIREDOXIN"/>
    <property type="match status" value="1"/>
</dbReference>